<dbReference type="EMBL" id="JANUTS010000001">
    <property type="protein sequence ID" value="MCS2794147.1"/>
    <property type="molecule type" value="Genomic_DNA"/>
</dbReference>
<feature type="domain" description="Polysaccharide pyruvyl transferase" evidence="1">
    <location>
        <begin position="13"/>
        <end position="279"/>
    </location>
</feature>
<comment type="caution">
    <text evidence="2">The sequence shown here is derived from an EMBL/GenBank/DDBJ whole genome shotgun (WGS) entry which is preliminary data.</text>
</comment>
<dbReference type="InterPro" id="IPR007345">
    <property type="entry name" value="Polysacch_pyruvyl_Trfase"/>
</dbReference>
<name>A0AAW5NZD5_9BACE</name>
<dbReference type="AlphaFoldDB" id="A0AAW5NZD5"/>
<protein>
    <submittedName>
        <fullName evidence="2">Polysaccharide pyruvyl transferase family protein</fullName>
    </submittedName>
</protein>
<accession>A0AAW5NZD5</accession>
<keyword evidence="2" id="KW-0808">Transferase</keyword>
<dbReference type="RefSeq" id="WP_010538584.1">
    <property type="nucleotide sequence ID" value="NZ_CAJTBR010000064.1"/>
</dbReference>
<gene>
    <name evidence="2" type="ORF">NXW97_19460</name>
</gene>
<dbReference type="GO" id="GO:0016740">
    <property type="term" value="F:transferase activity"/>
    <property type="evidence" value="ECO:0007669"/>
    <property type="project" value="UniProtKB-KW"/>
</dbReference>
<dbReference type="Proteomes" id="UP001204548">
    <property type="component" value="Unassembled WGS sequence"/>
</dbReference>
<evidence type="ECO:0000313" key="2">
    <source>
        <dbReference type="EMBL" id="MCS2794147.1"/>
    </source>
</evidence>
<evidence type="ECO:0000313" key="3">
    <source>
        <dbReference type="Proteomes" id="UP001204548"/>
    </source>
</evidence>
<reference evidence="2" key="1">
    <citation type="submission" date="2022-08" db="EMBL/GenBank/DDBJ databases">
        <title>Genome Sequencing of Bacteroides fragilis Group Isolates with Nanopore Technology.</title>
        <authorList>
            <person name="Tisza M.J."/>
            <person name="Smith D."/>
            <person name="Dekker J.P."/>
        </authorList>
    </citation>
    <scope>NUCLEOTIDE SEQUENCE</scope>
    <source>
        <strain evidence="2">BFG-351</strain>
    </source>
</reference>
<evidence type="ECO:0000259" key="1">
    <source>
        <dbReference type="Pfam" id="PF04230"/>
    </source>
</evidence>
<proteinExistence type="predicted"/>
<organism evidence="2 3">
    <name type="scientific">Bacteroides faecis</name>
    <dbReference type="NCBI Taxonomy" id="674529"/>
    <lineage>
        <taxon>Bacteria</taxon>
        <taxon>Pseudomonadati</taxon>
        <taxon>Bacteroidota</taxon>
        <taxon>Bacteroidia</taxon>
        <taxon>Bacteroidales</taxon>
        <taxon>Bacteroidaceae</taxon>
        <taxon>Bacteroides</taxon>
    </lineage>
</organism>
<dbReference type="Pfam" id="PF04230">
    <property type="entry name" value="PS_pyruv_trans"/>
    <property type="match status" value="1"/>
</dbReference>
<sequence length="341" mass="40374">MKIGIVTIYDAYNYGSFLQAFALQEFLINEGHEVYILDFSVSLKSRIARKYLAKNIKRTVLKLHRYFVYRKDWKLLNIKRGNKIEQIDLMIVGSDEVWNIDNESIEHIKQFYGIDCAAKQIIAYAPSLGYATGTSYKKYPEFVNGIKNNISAFYMRDAFTEEFVKRIIKKETRKVSDPTILLYDRWEEFMQGYPMQIEKYMIYYSYLDDTPFKEFIKKFAKENDLKLIVVGFDYKWCDDQIIVTPRQFLSVMKHAQYVVTSTYHGTVFSTLLKKKFVVIHPSIKVIDYLEQIGLKKISFLESGYDNFSKFLLDDIDYDLVWDKLNTLREFSVHCINENLNK</sequence>